<dbReference type="InterPro" id="IPR009613">
    <property type="entry name" value="LMF"/>
</dbReference>
<evidence type="ECO:0000256" key="5">
    <source>
        <dbReference type="ARBA" id="ARBA00022989"/>
    </source>
</evidence>
<evidence type="ECO:0000313" key="10">
    <source>
        <dbReference type="EMBL" id="MBN7797580.1"/>
    </source>
</evidence>
<feature type="transmembrane region" description="Helical" evidence="7">
    <location>
        <begin position="358"/>
        <end position="391"/>
    </location>
</feature>
<dbReference type="Pfam" id="PF25179">
    <property type="entry name" value="LMF1_C"/>
    <property type="match status" value="1"/>
</dbReference>
<feature type="transmembrane region" description="Helical" evidence="7">
    <location>
        <begin position="227"/>
        <end position="244"/>
    </location>
</feature>
<dbReference type="AlphaFoldDB" id="A0A939IMJ2"/>
<dbReference type="PANTHER" id="PTHR14463">
    <property type="entry name" value="LIPASE MATURATION FACTOR"/>
    <property type="match status" value="1"/>
</dbReference>
<dbReference type="InterPro" id="IPR057433">
    <property type="entry name" value="LMF1/2_C"/>
</dbReference>
<evidence type="ECO:0000313" key="11">
    <source>
        <dbReference type="Proteomes" id="UP000664303"/>
    </source>
</evidence>
<keyword evidence="3 7" id="KW-0812">Transmembrane</keyword>
<dbReference type="RefSeq" id="WP_206561030.1">
    <property type="nucleotide sequence ID" value="NZ_JAFKCZ010000009.1"/>
</dbReference>
<dbReference type="Proteomes" id="UP000664303">
    <property type="component" value="Unassembled WGS sequence"/>
</dbReference>
<keyword evidence="6 7" id="KW-0472">Membrane</keyword>
<evidence type="ECO:0000256" key="4">
    <source>
        <dbReference type="ARBA" id="ARBA00022824"/>
    </source>
</evidence>
<proteinExistence type="inferred from homology"/>
<feature type="domain" description="Lipase maturation factor 1/2 N-terminal" evidence="8">
    <location>
        <begin position="249"/>
        <end position="396"/>
    </location>
</feature>
<comment type="subcellular location">
    <subcellularLocation>
        <location evidence="1">Endoplasmic reticulum membrane</location>
        <topology evidence="1">Multi-pass membrane protein</topology>
    </subcellularLocation>
</comment>
<evidence type="ECO:0000259" key="8">
    <source>
        <dbReference type="Pfam" id="PF06762"/>
    </source>
</evidence>
<comment type="caution">
    <text evidence="10">The sequence shown here is derived from an EMBL/GenBank/DDBJ whole genome shotgun (WGS) entry which is preliminary data.</text>
</comment>
<dbReference type="InterPro" id="IPR057434">
    <property type="entry name" value="LMF1/2_N"/>
</dbReference>
<keyword evidence="11" id="KW-1185">Reference proteome</keyword>
<keyword evidence="5 7" id="KW-1133">Transmembrane helix</keyword>
<evidence type="ECO:0000259" key="9">
    <source>
        <dbReference type="Pfam" id="PF25179"/>
    </source>
</evidence>
<dbReference type="GO" id="GO:0015035">
    <property type="term" value="F:protein-disulfide reductase activity"/>
    <property type="evidence" value="ECO:0007669"/>
    <property type="project" value="InterPro"/>
</dbReference>
<feature type="domain" description="Lipase maturation factor 1/2 C-terminal" evidence="9">
    <location>
        <begin position="460"/>
        <end position="594"/>
    </location>
</feature>
<evidence type="ECO:0000256" key="1">
    <source>
        <dbReference type="ARBA" id="ARBA00004477"/>
    </source>
</evidence>
<evidence type="ECO:0000256" key="3">
    <source>
        <dbReference type="ARBA" id="ARBA00022692"/>
    </source>
</evidence>
<evidence type="ECO:0000256" key="7">
    <source>
        <dbReference type="SAM" id="Phobius"/>
    </source>
</evidence>
<dbReference type="Pfam" id="PF06762">
    <property type="entry name" value="LMF1"/>
    <property type="match status" value="1"/>
</dbReference>
<feature type="transmembrane region" description="Helical" evidence="7">
    <location>
        <begin position="250"/>
        <end position="269"/>
    </location>
</feature>
<comment type="similarity">
    <text evidence="2">Belongs to the lipase maturation factor family.</text>
</comment>
<protein>
    <submittedName>
        <fullName evidence="10">Lipase maturation factor family protein</fullName>
    </submittedName>
</protein>
<feature type="transmembrane region" description="Helical" evidence="7">
    <location>
        <begin position="142"/>
        <end position="163"/>
    </location>
</feature>
<evidence type="ECO:0000256" key="6">
    <source>
        <dbReference type="ARBA" id="ARBA00023136"/>
    </source>
</evidence>
<dbReference type="Pfam" id="PF04134">
    <property type="entry name" value="DCC1-like"/>
    <property type="match status" value="1"/>
</dbReference>
<dbReference type="EMBL" id="JAFKCZ010000009">
    <property type="protein sequence ID" value="MBN7797580.1"/>
    <property type="molecule type" value="Genomic_DNA"/>
</dbReference>
<evidence type="ECO:0000256" key="2">
    <source>
        <dbReference type="ARBA" id="ARBA00005512"/>
    </source>
</evidence>
<sequence length="606" mass="68665">MDNTDHLARERPLLIYDGDCGFCRYSVDYARAATGDAVHYRPFQAVGNAFAQFSTQDYRDAIRLVEADGRSHGGAGAAFRALELGGHLALWARLYRALPPFAAACEWVYRLVARHRGAAYTLGRCLFGPQLRPARQQLTTWLFLRLLALIYLAAFGSLAWQAAGLIGGEGILPAEDFFAAVDARYGPRKYALLPSLLWLDASTASIQALGIAGCALSLLLLCNRGTAWVLPLLYLCYLSLYHGGQRFTAYQWDILLLECGFLAIFLPHAPTLFTWLYRWLLLRFLLQSGLVKWWSGDPHWRDFSALDFHFETQPLPNALAWYAHQLPEPILRAGVAFTFAVELLVPFLILLPRRPRQLAALLVALFQLAILLSGSYNFFNLLTLCLCVLLLDDQCLRRALPRGLRDGPGRRSPRAGPGTVAIALLYLTLSTLWLGATANRVPLGELPRALLYWSSPWHMANGYGLFAVMTTERPEIVFEGSRDGRQWRAYELPYKPGDPRRAPGWATPRQPRLDWQLWFAALQRPEDNRWVGAVVAGLLQGSEPVLALFAHNPFPDEPPRYLRASLYRYRFTTFSERAEDGAWWRREYLGEYWPVTAWQLPVERRH</sequence>
<reference evidence="10" key="1">
    <citation type="submission" date="2021-02" db="EMBL/GenBank/DDBJ databases">
        <title>PHA producing bacteria isolated from coastal sediment in Guangdong, Shenzhen.</title>
        <authorList>
            <person name="Zheng W."/>
            <person name="Yu S."/>
            <person name="Huang Y."/>
        </authorList>
    </citation>
    <scope>NUCLEOTIDE SEQUENCE</scope>
    <source>
        <strain evidence="10">TN14-10</strain>
    </source>
</reference>
<gene>
    <name evidence="10" type="ORF">JYP50_13300</name>
</gene>
<keyword evidence="4" id="KW-0256">Endoplasmic reticulum</keyword>
<accession>A0A939IMJ2</accession>
<feature type="transmembrane region" description="Helical" evidence="7">
    <location>
        <begin position="330"/>
        <end position="351"/>
    </location>
</feature>
<dbReference type="GO" id="GO:0051604">
    <property type="term" value="P:protein maturation"/>
    <property type="evidence" value="ECO:0007669"/>
    <property type="project" value="InterPro"/>
</dbReference>
<name>A0A939IMJ2_9GAMM</name>
<organism evidence="10 11">
    <name type="scientific">Parahaliea mediterranea</name>
    <dbReference type="NCBI Taxonomy" id="651086"/>
    <lineage>
        <taxon>Bacteria</taxon>
        <taxon>Pseudomonadati</taxon>
        <taxon>Pseudomonadota</taxon>
        <taxon>Gammaproteobacteria</taxon>
        <taxon>Cellvibrionales</taxon>
        <taxon>Halieaceae</taxon>
        <taxon>Parahaliea</taxon>
    </lineage>
</organism>
<dbReference type="InterPro" id="IPR007263">
    <property type="entry name" value="DCC1-like"/>
</dbReference>